<name>S8F8H3_FOMSC</name>
<evidence type="ECO:0000313" key="3">
    <source>
        <dbReference type="EMBL" id="EPS97965.1"/>
    </source>
</evidence>
<dbReference type="OrthoDB" id="2535105at2759"/>
<dbReference type="PANTHER" id="PTHR40465">
    <property type="entry name" value="CHROMOSOME 1, WHOLE GENOME SHOTGUN SEQUENCE"/>
    <property type="match status" value="1"/>
</dbReference>
<feature type="transmembrane region" description="Helical" evidence="1">
    <location>
        <begin position="209"/>
        <end position="235"/>
    </location>
</feature>
<dbReference type="eggNOG" id="ENOG502SPXZ">
    <property type="taxonomic scope" value="Eukaryota"/>
</dbReference>
<keyword evidence="4" id="KW-1185">Reference proteome</keyword>
<feature type="domain" description="DUF6534" evidence="2">
    <location>
        <begin position="182"/>
        <end position="233"/>
    </location>
</feature>
<dbReference type="AlphaFoldDB" id="S8F8H3"/>
<protein>
    <recommendedName>
        <fullName evidence="2">DUF6534 domain-containing protein</fullName>
    </recommendedName>
</protein>
<feature type="transmembrane region" description="Helical" evidence="1">
    <location>
        <begin position="176"/>
        <end position="197"/>
    </location>
</feature>
<dbReference type="InterPro" id="IPR045339">
    <property type="entry name" value="DUF6534"/>
</dbReference>
<dbReference type="InParanoid" id="S8F8H3"/>
<feature type="transmembrane region" description="Helical" evidence="1">
    <location>
        <begin position="45"/>
        <end position="69"/>
    </location>
</feature>
<dbReference type="PANTHER" id="PTHR40465:SF1">
    <property type="entry name" value="DUF6534 DOMAIN-CONTAINING PROTEIN"/>
    <property type="match status" value="1"/>
</dbReference>
<dbReference type="EMBL" id="KE504170">
    <property type="protein sequence ID" value="EPS97965.1"/>
    <property type="molecule type" value="Genomic_DNA"/>
</dbReference>
<dbReference type="Pfam" id="PF20152">
    <property type="entry name" value="DUF6534"/>
    <property type="match status" value="1"/>
</dbReference>
<proteinExistence type="predicted"/>
<dbReference type="STRING" id="743788.S8F8H3"/>
<keyword evidence="1" id="KW-0472">Membrane</keyword>
<sequence>MGEVDKTYGAAYIGVCASLVMYGVTNLQTFIYISNYPQDKTWDKLSVFWLWMLDTAHVVVSIYMMYWYLITNYGNPAELLIVHWTFEAMTVLNAIVLPSVQGLYTVRWTPRSMWLKADFHASPYLLRRVTRIVSSNGSSQIITLLAGIASALTIAYEMLKYFTNAFLPGTRWVTYYPLITATCVDAEIATALCYLLSRCRTGFQKTNTVVTWLTFYIVNTGFLTSICSLAAVIMASSQFASIN</sequence>
<keyword evidence="1" id="KW-1133">Transmembrane helix</keyword>
<feature type="transmembrane region" description="Helical" evidence="1">
    <location>
        <begin position="81"/>
        <end position="106"/>
    </location>
</feature>
<evidence type="ECO:0000259" key="2">
    <source>
        <dbReference type="Pfam" id="PF20152"/>
    </source>
</evidence>
<reference evidence="3 4" key="1">
    <citation type="journal article" date="2012" name="Science">
        <title>The Paleozoic origin of enzymatic lignin decomposition reconstructed from 31 fungal genomes.</title>
        <authorList>
            <person name="Floudas D."/>
            <person name="Binder M."/>
            <person name="Riley R."/>
            <person name="Barry K."/>
            <person name="Blanchette R.A."/>
            <person name="Henrissat B."/>
            <person name="Martinez A.T."/>
            <person name="Otillar R."/>
            <person name="Spatafora J.W."/>
            <person name="Yadav J.S."/>
            <person name="Aerts A."/>
            <person name="Benoit I."/>
            <person name="Boyd A."/>
            <person name="Carlson A."/>
            <person name="Copeland A."/>
            <person name="Coutinho P.M."/>
            <person name="de Vries R.P."/>
            <person name="Ferreira P."/>
            <person name="Findley K."/>
            <person name="Foster B."/>
            <person name="Gaskell J."/>
            <person name="Glotzer D."/>
            <person name="Gorecki P."/>
            <person name="Heitman J."/>
            <person name="Hesse C."/>
            <person name="Hori C."/>
            <person name="Igarashi K."/>
            <person name="Jurgens J.A."/>
            <person name="Kallen N."/>
            <person name="Kersten P."/>
            <person name="Kohler A."/>
            <person name="Kuees U."/>
            <person name="Kumar T.K.A."/>
            <person name="Kuo A."/>
            <person name="LaButti K."/>
            <person name="Larrondo L.F."/>
            <person name="Lindquist E."/>
            <person name="Ling A."/>
            <person name="Lombard V."/>
            <person name="Lucas S."/>
            <person name="Lundell T."/>
            <person name="Martin R."/>
            <person name="McLaughlin D.J."/>
            <person name="Morgenstern I."/>
            <person name="Morin E."/>
            <person name="Murat C."/>
            <person name="Nagy L.G."/>
            <person name="Nolan M."/>
            <person name="Ohm R.A."/>
            <person name="Patyshakuliyeva A."/>
            <person name="Rokas A."/>
            <person name="Ruiz-Duenas F.J."/>
            <person name="Sabat G."/>
            <person name="Salamov A."/>
            <person name="Samejima M."/>
            <person name="Schmutz J."/>
            <person name="Slot J.C."/>
            <person name="St John F."/>
            <person name="Stenlid J."/>
            <person name="Sun H."/>
            <person name="Sun S."/>
            <person name="Syed K."/>
            <person name="Tsang A."/>
            <person name="Wiebenga A."/>
            <person name="Young D."/>
            <person name="Pisabarro A."/>
            <person name="Eastwood D.C."/>
            <person name="Martin F."/>
            <person name="Cullen D."/>
            <person name="Grigoriev I.V."/>
            <person name="Hibbett D.S."/>
        </authorList>
    </citation>
    <scope>NUCLEOTIDE SEQUENCE</scope>
    <source>
        <strain evidence="4">FP-58527</strain>
    </source>
</reference>
<gene>
    <name evidence="3" type="ORF">FOMPIDRAFT_1017977</name>
</gene>
<accession>S8F8H3</accession>
<dbReference type="HOGENOM" id="CLU_046025_16_0_1"/>
<keyword evidence="1" id="KW-0812">Transmembrane</keyword>
<evidence type="ECO:0000313" key="4">
    <source>
        <dbReference type="Proteomes" id="UP000015241"/>
    </source>
</evidence>
<organism evidence="3 4">
    <name type="scientific">Fomitopsis schrenkii</name>
    <name type="common">Brown rot fungus</name>
    <dbReference type="NCBI Taxonomy" id="2126942"/>
    <lineage>
        <taxon>Eukaryota</taxon>
        <taxon>Fungi</taxon>
        <taxon>Dikarya</taxon>
        <taxon>Basidiomycota</taxon>
        <taxon>Agaricomycotina</taxon>
        <taxon>Agaricomycetes</taxon>
        <taxon>Polyporales</taxon>
        <taxon>Fomitopsis</taxon>
    </lineage>
</organism>
<dbReference type="Proteomes" id="UP000015241">
    <property type="component" value="Unassembled WGS sequence"/>
</dbReference>
<feature type="transmembrane region" description="Helical" evidence="1">
    <location>
        <begin position="137"/>
        <end position="156"/>
    </location>
</feature>
<evidence type="ECO:0000256" key="1">
    <source>
        <dbReference type="SAM" id="Phobius"/>
    </source>
</evidence>
<feature type="transmembrane region" description="Helical" evidence="1">
    <location>
        <begin position="12"/>
        <end position="33"/>
    </location>
</feature>